<keyword evidence="4 11" id="KW-0658">Purine biosynthesis</keyword>
<dbReference type="PRINTS" id="PR00085">
    <property type="entry name" value="THFDHDRGNASE"/>
</dbReference>
<dbReference type="GO" id="GO:0005829">
    <property type="term" value="C:cytosol"/>
    <property type="evidence" value="ECO:0007669"/>
    <property type="project" value="TreeGrafter"/>
</dbReference>
<dbReference type="EMBL" id="QRMS01000002">
    <property type="protein sequence ID" value="RHJ87966.1"/>
    <property type="molecule type" value="Genomic_DNA"/>
</dbReference>
<dbReference type="Gene3D" id="3.40.50.720">
    <property type="entry name" value="NAD(P)-binding Rossmann-like Domain"/>
    <property type="match status" value="1"/>
</dbReference>
<dbReference type="CDD" id="cd01080">
    <property type="entry name" value="NAD_bind_m-THF_DH_Cyclohyd"/>
    <property type="match status" value="1"/>
</dbReference>
<dbReference type="GO" id="GO:0004477">
    <property type="term" value="F:methenyltetrahydrofolate cyclohydrolase activity"/>
    <property type="evidence" value="ECO:0007669"/>
    <property type="project" value="UniProtKB-UniRule"/>
</dbReference>
<comment type="similarity">
    <text evidence="11">Belongs to the tetrahydrofolate dehydrogenase/cyclohydrolase family.</text>
</comment>
<comment type="function">
    <text evidence="11">Catalyzes the oxidation of 5,10-methylenetetrahydrofolate to 5,10-methenyltetrahydrofolate and then the hydrolysis of 5,10-methenyltetrahydrofolate to 10-formyltetrahydrofolate.</text>
</comment>
<evidence type="ECO:0000256" key="10">
    <source>
        <dbReference type="ARBA" id="ARBA00023268"/>
    </source>
</evidence>
<evidence type="ECO:0000256" key="7">
    <source>
        <dbReference type="ARBA" id="ARBA00023002"/>
    </source>
</evidence>
<keyword evidence="7 11" id="KW-0560">Oxidoreductase</keyword>
<dbReference type="RefSeq" id="WP_118334391.1">
    <property type="nucleotide sequence ID" value="NZ_AP025567.1"/>
</dbReference>
<evidence type="ECO:0000313" key="15">
    <source>
        <dbReference type="Proteomes" id="UP000284841"/>
    </source>
</evidence>
<comment type="caution">
    <text evidence="14">The sequence shown here is derived from an EMBL/GenBank/DDBJ whole genome shotgun (WGS) entry which is preliminary data.</text>
</comment>
<evidence type="ECO:0000256" key="11">
    <source>
        <dbReference type="HAMAP-Rule" id="MF_01576"/>
    </source>
</evidence>
<evidence type="ECO:0000313" key="14">
    <source>
        <dbReference type="EMBL" id="RHJ87966.1"/>
    </source>
</evidence>
<evidence type="ECO:0000256" key="6">
    <source>
        <dbReference type="ARBA" id="ARBA00022857"/>
    </source>
</evidence>
<dbReference type="GO" id="GO:0004488">
    <property type="term" value="F:methylenetetrahydrofolate dehydrogenase (NADP+) activity"/>
    <property type="evidence" value="ECO:0007669"/>
    <property type="project" value="UniProtKB-UniRule"/>
</dbReference>
<gene>
    <name evidence="11" type="primary">folD</name>
    <name evidence="14" type="ORF">DW099_05985</name>
</gene>
<dbReference type="STRING" id="1776384.GCA_900086585_03516"/>
<organism evidence="14 15">
    <name type="scientific">Emergencia timonensis</name>
    <dbReference type="NCBI Taxonomy" id="1776384"/>
    <lineage>
        <taxon>Bacteria</taxon>
        <taxon>Bacillati</taxon>
        <taxon>Bacillota</taxon>
        <taxon>Clostridia</taxon>
        <taxon>Peptostreptococcales</taxon>
        <taxon>Anaerovoracaceae</taxon>
        <taxon>Emergencia</taxon>
    </lineage>
</organism>
<dbReference type="Pfam" id="PF00763">
    <property type="entry name" value="THF_DHG_CYH"/>
    <property type="match status" value="1"/>
</dbReference>
<dbReference type="Pfam" id="PF02882">
    <property type="entry name" value="THF_DHG_CYH_C"/>
    <property type="match status" value="1"/>
</dbReference>
<keyword evidence="6 11" id="KW-0521">NADP</keyword>
<feature type="domain" description="Tetrahydrofolate dehydrogenase/cyclohydrolase NAD(P)-binding" evidence="13">
    <location>
        <begin position="139"/>
        <end position="282"/>
    </location>
</feature>
<feature type="binding site" evidence="11">
    <location>
        <position position="233"/>
    </location>
    <ligand>
        <name>NADP(+)</name>
        <dbReference type="ChEBI" id="CHEBI:58349"/>
    </ligand>
</feature>
<dbReference type="InterPro" id="IPR036291">
    <property type="entry name" value="NAD(P)-bd_dom_sf"/>
</dbReference>
<dbReference type="UniPathway" id="UPA00193"/>
<evidence type="ECO:0000256" key="9">
    <source>
        <dbReference type="ARBA" id="ARBA00023167"/>
    </source>
</evidence>
<dbReference type="InterPro" id="IPR046346">
    <property type="entry name" value="Aminoacid_DH-like_N_sf"/>
</dbReference>
<keyword evidence="15" id="KW-1185">Reference proteome</keyword>
<comment type="pathway">
    <text evidence="1 11">One-carbon metabolism; tetrahydrofolate interconversion.</text>
</comment>
<comment type="subunit">
    <text evidence="11">Homodimer.</text>
</comment>
<comment type="catalytic activity">
    <reaction evidence="11">
        <text>(6R)-5,10-methenyltetrahydrofolate + H2O = (6R)-10-formyltetrahydrofolate + H(+)</text>
        <dbReference type="Rhea" id="RHEA:23700"/>
        <dbReference type="ChEBI" id="CHEBI:15377"/>
        <dbReference type="ChEBI" id="CHEBI:15378"/>
        <dbReference type="ChEBI" id="CHEBI:57455"/>
        <dbReference type="ChEBI" id="CHEBI:195366"/>
        <dbReference type="EC" id="3.5.4.9"/>
    </reaction>
</comment>
<keyword evidence="2 11" id="KW-0554">One-carbon metabolism</keyword>
<evidence type="ECO:0000259" key="13">
    <source>
        <dbReference type="Pfam" id="PF02882"/>
    </source>
</evidence>
<dbReference type="InterPro" id="IPR020630">
    <property type="entry name" value="THF_DH/CycHdrlase_cat_dom"/>
</dbReference>
<protein>
    <recommendedName>
        <fullName evidence="11">Bifunctional protein FolD</fullName>
    </recommendedName>
    <domain>
        <recommendedName>
            <fullName evidence="11">Methylenetetrahydrofolate dehydrogenase</fullName>
            <ecNumber evidence="11">1.5.1.5</ecNumber>
        </recommendedName>
    </domain>
    <domain>
        <recommendedName>
            <fullName evidence="11">Methenyltetrahydrofolate cyclohydrolase</fullName>
            <ecNumber evidence="11">3.5.4.9</ecNumber>
        </recommendedName>
    </domain>
</protein>
<name>A0A415E2U2_9FIRM</name>
<keyword evidence="10 11" id="KW-0511">Multifunctional enzyme</keyword>
<dbReference type="HAMAP" id="MF_01576">
    <property type="entry name" value="THF_DHG_CYH"/>
    <property type="match status" value="1"/>
</dbReference>
<dbReference type="Gene3D" id="3.40.50.10860">
    <property type="entry name" value="Leucine Dehydrogenase, chain A, domain 1"/>
    <property type="match status" value="1"/>
</dbReference>
<dbReference type="GO" id="GO:0006164">
    <property type="term" value="P:purine nucleotide biosynthetic process"/>
    <property type="evidence" value="ECO:0007669"/>
    <property type="project" value="UniProtKB-KW"/>
</dbReference>
<reference evidence="14 15" key="1">
    <citation type="submission" date="2018-08" db="EMBL/GenBank/DDBJ databases">
        <title>A genome reference for cultivated species of the human gut microbiota.</title>
        <authorList>
            <person name="Zou Y."/>
            <person name="Xue W."/>
            <person name="Luo G."/>
        </authorList>
    </citation>
    <scope>NUCLEOTIDE SEQUENCE [LARGE SCALE GENOMIC DNA]</scope>
    <source>
        <strain evidence="14 15">AM07-24</strain>
    </source>
</reference>
<accession>A0A415E2U2</accession>
<dbReference type="EC" id="1.5.1.5" evidence="11"/>
<comment type="caution">
    <text evidence="11">Lacks conserved residue(s) required for the propagation of feature annotation.</text>
</comment>
<evidence type="ECO:0000256" key="1">
    <source>
        <dbReference type="ARBA" id="ARBA00004777"/>
    </source>
</evidence>
<evidence type="ECO:0000256" key="2">
    <source>
        <dbReference type="ARBA" id="ARBA00022563"/>
    </source>
</evidence>
<comment type="catalytic activity">
    <reaction evidence="11">
        <text>(6R)-5,10-methylene-5,6,7,8-tetrahydrofolate + NADP(+) = (6R)-5,10-methenyltetrahydrofolate + NADPH</text>
        <dbReference type="Rhea" id="RHEA:22812"/>
        <dbReference type="ChEBI" id="CHEBI:15636"/>
        <dbReference type="ChEBI" id="CHEBI:57455"/>
        <dbReference type="ChEBI" id="CHEBI:57783"/>
        <dbReference type="ChEBI" id="CHEBI:58349"/>
        <dbReference type="EC" id="1.5.1.5"/>
    </reaction>
</comment>
<feature type="domain" description="Tetrahydrofolate dehydrogenase/cyclohydrolase catalytic" evidence="12">
    <location>
        <begin position="5"/>
        <end position="119"/>
    </location>
</feature>
<evidence type="ECO:0000256" key="4">
    <source>
        <dbReference type="ARBA" id="ARBA00022755"/>
    </source>
</evidence>
<dbReference type="OrthoDB" id="9803580at2"/>
<dbReference type="GO" id="GO:0009086">
    <property type="term" value="P:methionine biosynthetic process"/>
    <property type="evidence" value="ECO:0007669"/>
    <property type="project" value="UniProtKB-KW"/>
</dbReference>
<evidence type="ECO:0000256" key="5">
    <source>
        <dbReference type="ARBA" id="ARBA00022801"/>
    </source>
</evidence>
<keyword evidence="9 11" id="KW-0486">Methionine biosynthesis</keyword>
<dbReference type="SUPFAM" id="SSF51735">
    <property type="entry name" value="NAD(P)-binding Rossmann-fold domains"/>
    <property type="match status" value="1"/>
</dbReference>
<dbReference type="FunFam" id="3.40.50.720:FF:000094">
    <property type="entry name" value="Bifunctional protein FolD"/>
    <property type="match status" value="1"/>
</dbReference>
<dbReference type="GO" id="GO:0035999">
    <property type="term" value="P:tetrahydrofolate interconversion"/>
    <property type="evidence" value="ECO:0007669"/>
    <property type="project" value="UniProtKB-UniRule"/>
</dbReference>
<dbReference type="Proteomes" id="UP000284841">
    <property type="component" value="Unassembled WGS sequence"/>
</dbReference>
<dbReference type="SUPFAM" id="SSF53223">
    <property type="entry name" value="Aminoacid dehydrogenase-like, N-terminal domain"/>
    <property type="match status" value="1"/>
</dbReference>
<feature type="binding site" evidence="11">
    <location>
        <begin position="165"/>
        <end position="167"/>
    </location>
    <ligand>
        <name>NADP(+)</name>
        <dbReference type="ChEBI" id="CHEBI:58349"/>
    </ligand>
</feature>
<evidence type="ECO:0000256" key="3">
    <source>
        <dbReference type="ARBA" id="ARBA00022605"/>
    </source>
</evidence>
<dbReference type="EC" id="3.5.4.9" evidence="11"/>
<dbReference type="PANTHER" id="PTHR48099:SF5">
    <property type="entry name" value="C-1-TETRAHYDROFOLATE SYNTHASE, CYTOPLASMIC"/>
    <property type="match status" value="1"/>
</dbReference>
<evidence type="ECO:0000259" key="12">
    <source>
        <dbReference type="Pfam" id="PF00763"/>
    </source>
</evidence>
<dbReference type="PANTHER" id="PTHR48099">
    <property type="entry name" value="C-1-TETRAHYDROFOLATE SYNTHASE, CYTOPLASMIC-RELATED"/>
    <property type="match status" value="1"/>
</dbReference>
<dbReference type="GO" id="GO:0000105">
    <property type="term" value="P:L-histidine biosynthetic process"/>
    <property type="evidence" value="ECO:0007669"/>
    <property type="project" value="UniProtKB-KW"/>
</dbReference>
<sequence length="285" mass="30388">MEKVLKGKIVADAINQGILNRMPALYERGIVPTLAIVRVGENPSDIAYENGAVKKAKTLGLQPEKFICPADIDQRDLIEVIKAINNDEKIHGILLLQPLPESIDADAVRNTLCPEKDLDCISDASLSRLFLGETTGFAPCTAEACIEILKYNHIEIKGKKIVVIGRSMVIGKPVAMMLLKENATITICHTKTAEADLKDLCRGADIVIAAAGHAGTLTADMVSPGQVIIDVGINFNEEGKMLGDVDFEAVSKIAAAATPVPGGVGSVTTTLLMKHLVEAAERTVK</sequence>
<dbReference type="InterPro" id="IPR020631">
    <property type="entry name" value="THF_DH/CycHdrlase_NAD-bd_dom"/>
</dbReference>
<proteinExistence type="inferred from homology"/>
<evidence type="ECO:0000256" key="8">
    <source>
        <dbReference type="ARBA" id="ARBA00023102"/>
    </source>
</evidence>
<keyword evidence="8 11" id="KW-0368">Histidine biosynthesis</keyword>
<keyword evidence="3 11" id="KW-0028">Amino-acid biosynthesis</keyword>
<dbReference type="AlphaFoldDB" id="A0A415E2U2"/>
<keyword evidence="5 11" id="KW-0378">Hydrolase</keyword>
<dbReference type="InterPro" id="IPR000672">
    <property type="entry name" value="THF_DH/CycHdrlase"/>
</dbReference>